<name>A0ABV4H6M1_9ACTN</name>
<accession>A0ABV4H6M1</accession>
<sequence>MTMTEVSSEIENVLSAQAAVVAKFAAGGIPSRSLVAEAWIPDTAEVLMADLVLVADMGPESLRMRWRNRRTVPFTGAGRRRRRMQLLGDFQAELTRAVDRSVREFRGAQGPSGLTVRARQTAQSATPSS</sequence>
<evidence type="ECO:0000313" key="2">
    <source>
        <dbReference type="EMBL" id="MEZ0166432.1"/>
    </source>
</evidence>
<reference evidence="2 3" key="1">
    <citation type="submission" date="2024-07" db="EMBL/GenBank/DDBJ databases">
        <authorList>
            <person name="Thanompreechachai J."/>
            <person name="Duangmal K."/>
        </authorList>
    </citation>
    <scope>NUCLEOTIDE SEQUENCE [LARGE SCALE GENOMIC DNA]</scope>
    <source>
        <strain evidence="2 3">LSe6-4</strain>
    </source>
</reference>
<dbReference type="RefSeq" id="WP_370442652.1">
    <property type="nucleotide sequence ID" value="NZ_JBGFTU010000022.1"/>
</dbReference>
<proteinExistence type="predicted"/>
<dbReference type="EMBL" id="JBGFTU010000022">
    <property type="protein sequence ID" value="MEZ0166432.1"/>
    <property type="molecule type" value="Genomic_DNA"/>
</dbReference>
<dbReference type="Proteomes" id="UP001565927">
    <property type="component" value="Unassembled WGS sequence"/>
</dbReference>
<feature type="region of interest" description="Disordered" evidence="1">
    <location>
        <begin position="105"/>
        <end position="129"/>
    </location>
</feature>
<protein>
    <submittedName>
        <fullName evidence="2">Uncharacterized protein</fullName>
    </submittedName>
</protein>
<organism evidence="2 3">
    <name type="scientific">Kineococcus halophytocola</name>
    <dbReference type="NCBI Taxonomy" id="3234027"/>
    <lineage>
        <taxon>Bacteria</taxon>
        <taxon>Bacillati</taxon>
        <taxon>Actinomycetota</taxon>
        <taxon>Actinomycetes</taxon>
        <taxon>Kineosporiales</taxon>
        <taxon>Kineosporiaceae</taxon>
        <taxon>Kineococcus</taxon>
    </lineage>
</organism>
<feature type="compositionally biased region" description="Polar residues" evidence="1">
    <location>
        <begin position="118"/>
        <end position="129"/>
    </location>
</feature>
<keyword evidence="3" id="KW-1185">Reference proteome</keyword>
<evidence type="ECO:0000256" key="1">
    <source>
        <dbReference type="SAM" id="MobiDB-lite"/>
    </source>
</evidence>
<comment type="caution">
    <text evidence="2">The sequence shown here is derived from an EMBL/GenBank/DDBJ whole genome shotgun (WGS) entry which is preliminary data.</text>
</comment>
<evidence type="ECO:0000313" key="3">
    <source>
        <dbReference type="Proteomes" id="UP001565927"/>
    </source>
</evidence>
<gene>
    <name evidence="2" type="ORF">AB2L27_16845</name>
</gene>